<dbReference type="PANTHER" id="PTHR35679">
    <property type="entry name" value="RIKEN CDNA 4933402J07 GENE"/>
    <property type="match status" value="1"/>
</dbReference>
<name>H2Y747_CIOSA</name>
<dbReference type="eggNOG" id="ENOG502SG7H">
    <property type="taxonomic scope" value="Eukaryota"/>
</dbReference>
<dbReference type="Proteomes" id="UP000007875">
    <property type="component" value="Unassembled WGS sequence"/>
</dbReference>
<reference evidence="2" key="2">
    <citation type="submission" date="2025-08" db="UniProtKB">
        <authorList>
            <consortium name="Ensembl"/>
        </authorList>
    </citation>
    <scope>IDENTIFICATION</scope>
</reference>
<dbReference type="InParanoid" id="H2Y747"/>
<keyword evidence="3" id="KW-1185">Reference proteome</keyword>
<evidence type="ECO:0000256" key="1">
    <source>
        <dbReference type="SAM" id="MobiDB-lite"/>
    </source>
</evidence>
<proteinExistence type="predicted"/>
<dbReference type="Pfam" id="PF15472">
    <property type="entry name" value="DUF4638"/>
    <property type="match status" value="1"/>
</dbReference>
<sequence>MIQNRFSRISKASERIERRTLASLTHLNSSDSALYRRNSNVGTDELPRRNSGALIRTSSGKSVGNQRGSNSNMAAMESADKKKVRFDSCKEDFNGHVRRQLDSAGRNSLVSADGHMTRSLTSTRGSTEDGTGKLTSTRGSTDDGTKQGKIPSALDYYNTPLTAKLYRRSSLGFSHNAASFQVTQQRNSLNNTSGLEDEIHRWRRFHHNRTLNARLKAVRLPGRRHHSTFTLREAMDMSARSRKERAYRSQEFTADRAWELLNCRYLRLTPNNIKTMEDVCQEAGYDVSFHPHVPVDDTTNLKSIFKNETRNEIATQQRTIQ</sequence>
<dbReference type="AlphaFoldDB" id="H2Y747"/>
<protein>
    <submittedName>
        <fullName evidence="2">Uncharacterized protein</fullName>
    </submittedName>
</protein>
<reference evidence="2" key="3">
    <citation type="submission" date="2025-09" db="UniProtKB">
        <authorList>
            <consortium name="Ensembl"/>
        </authorList>
    </citation>
    <scope>IDENTIFICATION</scope>
</reference>
<dbReference type="HOGENOM" id="CLU_865876_0_0_1"/>
<evidence type="ECO:0000313" key="2">
    <source>
        <dbReference type="Ensembl" id="ENSCSAVP00000001145.1"/>
    </source>
</evidence>
<reference evidence="3" key="1">
    <citation type="submission" date="2003-08" db="EMBL/GenBank/DDBJ databases">
        <authorList>
            <person name="Birren B."/>
            <person name="Nusbaum C."/>
            <person name="Abebe A."/>
            <person name="Abouelleil A."/>
            <person name="Adekoya E."/>
            <person name="Ait-zahra M."/>
            <person name="Allen N."/>
            <person name="Allen T."/>
            <person name="An P."/>
            <person name="Anderson M."/>
            <person name="Anderson S."/>
            <person name="Arachchi H."/>
            <person name="Armbruster J."/>
            <person name="Bachantsang P."/>
            <person name="Baldwin J."/>
            <person name="Barry A."/>
            <person name="Bayul T."/>
            <person name="Blitshsteyn B."/>
            <person name="Bloom T."/>
            <person name="Blye J."/>
            <person name="Boguslavskiy L."/>
            <person name="Borowsky M."/>
            <person name="Boukhgalter B."/>
            <person name="Brunache A."/>
            <person name="Butler J."/>
            <person name="Calixte N."/>
            <person name="Calvo S."/>
            <person name="Camarata J."/>
            <person name="Campo K."/>
            <person name="Chang J."/>
            <person name="Cheshatsang Y."/>
            <person name="Citroen M."/>
            <person name="Collymore A."/>
            <person name="Considine T."/>
            <person name="Cook A."/>
            <person name="Cooke P."/>
            <person name="Corum B."/>
            <person name="Cuomo C."/>
            <person name="David R."/>
            <person name="Dawoe T."/>
            <person name="Degray S."/>
            <person name="Dodge S."/>
            <person name="Dooley K."/>
            <person name="Dorje P."/>
            <person name="Dorjee K."/>
            <person name="Dorris L."/>
            <person name="Duffey N."/>
            <person name="Dupes A."/>
            <person name="Elkins T."/>
            <person name="Engels R."/>
            <person name="Erickson J."/>
            <person name="Farina A."/>
            <person name="Faro S."/>
            <person name="Ferreira P."/>
            <person name="Fischer H."/>
            <person name="Fitzgerald M."/>
            <person name="Foley K."/>
            <person name="Gage D."/>
            <person name="Galagan J."/>
            <person name="Gearin G."/>
            <person name="Gnerre S."/>
            <person name="Gnirke A."/>
            <person name="Goyette A."/>
            <person name="Graham J."/>
            <person name="Grandbois E."/>
            <person name="Gyaltsen K."/>
            <person name="Hafez N."/>
            <person name="Hagopian D."/>
            <person name="Hagos B."/>
            <person name="Hall J."/>
            <person name="Hatcher B."/>
            <person name="Heller A."/>
            <person name="Higgins H."/>
            <person name="Honan T."/>
            <person name="Horn A."/>
            <person name="Houde N."/>
            <person name="Hughes L."/>
            <person name="Hulme W."/>
            <person name="Husby E."/>
            <person name="Iliev I."/>
            <person name="Jaffe D."/>
            <person name="Jones C."/>
            <person name="Kamal M."/>
            <person name="Kamat A."/>
            <person name="Kamvysselis M."/>
            <person name="Karlsson E."/>
            <person name="Kells C."/>
            <person name="Kieu A."/>
            <person name="Kisner P."/>
            <person name="Kodira C."/>
            <person name="Kulbokas E."/>
            <person name="Labutti K."/>
            <person name="Lama D."/>
            <person name="Landers T."/>
            <person name="Leger J."/>
            <person name="Levine S."/>
            <person name="Lewis D."/>
            <person name="Lewis T."/>
            <person name="Lindblad-toh K."/>
            <person name="Liu X."/>
            <person name="Lokyitsang T."/>
            <person name="Lokyitsang Y."/>
            <person name="Lucien O."/>
            <person name="Lui A."/>
            <person name="Ma L.J."/>
            <person name="Mabbitt R."/>
            <person name="Macdonald J."/>
            <person name="Maclean C."/>
            <person name="Major J."/>
            <person name="Manning J."/>
            <person name="Marabella R."/>
            <person name="Maru K."/>
            <person name="Matthews C."/>
            <person name="Mauceli E."/>
            <person name="Mccarthy M."/>
            <person name="Mcdonough S."/>
            <person name="Mcghee T."/>
            <person name="Meldrim J."/>
            <person name="Meneus L."/>
            <person name="Mesirov J."/>
            <person name="Mihalev A."/>
            <person name="Mihova T."/>
            <person name="Mikkelsen T."/>
            <person name="Mlenga V."/>
            <person name="Moru K."/>
            <person name="Mozes J."/>
            <person name="Mulrain L."/>
            <person name="Munson G."/>
            <person name="Naylor J."/>
            <person name="Newes C."/>
            <person name="Nguyen C."/>
            <person name="Nguyen N."/>
            <person name="Nguyen T."/>
            <person name="Nicol R."/>
            <person name="Nielsen C."/>
            <person name="Nizzari M."/>
            <person name="Norbu C."/>
            <person name="Norbu N."/>
            <person name="O'donnell P."/>
            <person name="Okoawo O."/>
            <person name="O'leary S."/>
            <person name="Omotosho B."/>
            <person name="O'neill K."/>
            <person name="Osman S."/>
            <person name="Parker S."/>
            <person name="Perrin D."/>
            <person name="Phunkhang P."/>
            <person name="Piqani B."/>
            <person name="Purcell S."/>
            <person name="Rachupka T."/>
            <person name="Ramasamy U."/>
            <person name="Rameau R."/>
            <person name="Ray V."/>
            <person name="Raymond C."/>
            <person name="Retta R."/>
            <person name="Richardson S."/>
            <person name="Rise C."/>
            <person name="Rodriguez J."/>
            <person name="Rogers J."/>
            <person name="Rogov P."/>
            <person name="Rutman M."/>
            <person name="Schupbach R."/>
            <person name="Seaman C."/>
            <person name="Settipalli S."/>
            <person name="Sharpe T."/>
            <person name="Sheridan J."/>
            <person name="Sherpa N."/>
            <person name="Shi J."/>
            <person name="Smirnov S."/>
            <person name="Smith C."/>
            <person name="Sougnez C."/>
            <person name="Spencer B."/>
            <person name="Stalker J."/>
            <person name="Stange-thomann N."/>
            <person name="Stavropoulos S."/>
            <person name="Stetson K."/>
            <person name="Stone C."/>
            <person name="Stone S."/>
            <person name="Stubbs M."/>
            <person name="Talamas J."/>
            <person name="Tchuinga P."/>
            <person name="Tenzing P."/>
            <person name="Tesfaye S."/>
            <person name="Theodore J."/>
            <person name="Thoulutsang Y."/>
            <person name="Topham K."/>
            <person name="Towey S."/>
            <person name="Tsamla T."/>
            <person name="Tsomo N."/>
            <person name="Vallee D."/>
            <person name="Vassiliev H."/>
            <person name="Venkataraman V."/>
            <person name="Vinson J."/>
            <person name="Vo A."/>
            <person name="Wade C."/>
            <person name="Wang S."/>
            <person name="Wangchuk T."/>
            <person name="Wangdi T."/>
            <person name="Whittaker C."/>
            <person name="Wilkinson J."/>
            <person name="Wu Y."/>
            <person name="Wyman D."/>
            <person name="Yadav S."/>
            <person name="Yang S."/>
            <person name="Yang X."/>
            <person name="Yeager S."/>
            <person name="Yee E."/>
            <person name="Young G."/>
            <person name="Zainoun J."/>
            <person name="Zembeck L."/>
            <person name="Zimmer A."/>
            <person name="Zody M."/>
            <person name="Lander E."/>
        </authorList>
    </citation>
    <scope>NUCLEOTIDE SEQUENCE [LARGE SCALE GENOMIC DNA]</scope>
</reference>
<dbReference type="InterPro" id="IPR029171">
    <property type="entry name" value="DUF4638"/>
</dbReference>
<feature type="region of interest" description="Disordered" evidence="1">
    <location>
        <begin position="36"/>
        <end position="81"/>
    </location>
</feature>
<feature type="region of interest" description="Disordered" evidence="1">
    <location>
        <begin position="105"/>
        <end position="149"/>
    </location>
</feature>
<dbReference type="PANTHER" id="PTHR35679:SF1">
    <property type="entry name" value="RIKEN CDNA 4933402J07 GENE"/>
    <property type="match status" value="1"/>
</dbReference>
<accession>H2Y747</accession>
<feature type="compositionally biased region" description="Polar residues" evidence="1">
    <location>
        <begin position="56"/>
        <end position="73"/>
    </location>
</feature>
<dbReference type="Ensembl" id="ENSCSAVT00000001158.1">
    <property type="protein sequence ID" value="ENSCSAVP00000001145.1"/>
    <property type="gene ID" value="ENSCSAVG00000000641.1"/>
</dbReference>
<evidence type="ECO:0000313" key="3">
    <source>
        <dbReference type="Proteomes" id="UP000007875"/>
    </source>
</evidence>
<dbReference type="GeneTree" id="ENSGT00660000097208"/>
<organism evidence="2 3">
    <name type="scientific">Ciona savignyi</name>
    <name type="common">Pacific transparent sea squirt</name>
    <dbReference type="NCBI Taxonomy" id="51511"/>
    <lineage>
        <taxon>Eukaryota</taxon>
        <taxon>Metazoa</taxon>
        <taxon>Chordata</taxon>
        <taxon>Tunicata</taxon>
        <taxon>Ascidiacea</taxon>
        <taxon>Phlebobranchia</taxon>
        <taxon>Cionidae</taxon>
        <taxon>Ciona</taxon>
    </lineage>
</organism>